<reference evidence="2 3" key="1">
    <citation type="journal article" date="2013" name="PLoS ONE">
        <title>Predicting the Proteins of Angomonas deanei, Strigomonas culicis and Their Respective Endosymbionts Reveals New Aspects of the Trypanosomatidae Family.</title>
        <authorList>
            <person name="Motta M.C."/>
            <person name="Martins A.C."/>
            <person name="de Souza S.S."/>
            <person name="Catta-Preta C.M."/>
            <person name="Silva R."/>
            <person name="Klein C.C."/>
            <person name="de Almeida L.G."/>
            <person name="de Lima Cunha O."/>
            <person name="Ciapina L.P."/>
            <person name="Brocchi M."/>
            <person name="Colabardini A.C."/>
            <person name="de Araujo Lima B."/>
            <person name="Machado C.R."/>
            <person name="de Almeida Soares C.M."/>
            <person name="Probst C.M."/>
            <person name="de Menezes C.B."/>
            <person name="Thompson C.E."/>
            <person name="Bartholomeu D.C."/>
            <person name="Gradia D.F."/>
            <person name="Pavoni D.P."/>
            <person name="Grisard E.C."/>
            <person name="Fantinatti-Garboggini F."/>
            <person name="Marchini F.K."/>
            <person name="Rodrigues-Luiz G.F."/>
            <person name="Wagner G."/>
            <person name="Goldman G.H."/>
            <person name="Fietto J.L."/>
            <person name="Elias M.C."/>
            <person name="Goldman M.H."/>
            <person name="Sagot M.F."/>
            <person name="Pereira M."/>
            <person name="Stoco P.H."/>
            <person name="de Mendonca-Neto R.P."/>
            <person name="Teixeira S.M."/>
            <person name="Maciel T.E."/>
            <person name="de Oliveira Mendes T.A."/>
            <person name="Urmenyi T.P."/>
            <person name="de Souza W."/>
            <person name="Schenkman S."/>
            <person name="de Vasconcelos A.T."/>
        </authorList>
    </citation>
    <scope>NUCLEOTIDE SEQUENCE [LARGE SCALE GENOMIC DNA]</scope>
</reference>
<keyword evidence="3" id="KW-1185">Reference proteome</keyword>
<keyword evidence="1" id="KW-0472">Membrane</keyword>
<evidence type="ECO:0000313" key="2">
    <source>
        <dbReference type="EMBL" id="EPY17437.1"/>
    </source>
</evidence>
<feature type="transmembrane region" description="Helical" evidence="1">
    <location>
        <begin position="121"/>
        <end position="139"/>
    </location>
</feature>
<keyword evidence="1" id="KW-1133">Transmembrane helix</keyword>
<comment type="caution">
    <text evidence="2">The sequence shown here is derived from an EMBL/GenBank/DDBJ whole genome shotgun (WGS) entry which is preliminary data.</text>
</comment>
<dbReference type="EMBL" id="ATMH01010484">
    <property type="protein sequence ID" value="EPY17437.1"/>
    <property type="molecule type" value="Genomic_DNA"/>
</dbReference>
<dbReference type="Proteomes" id="UP000015354">
    <property type="component" value="Unassembled WGS sequence"/>
</dbReference>
<accession>S9TH92</accession>
<dbReference type="OrthoDB" id="261608at2759"/>
<protein>
    <submittedName>
        <fullName evidence="2">Uncharacterized protein</fullName>
    </submittedName>
</protein>
<proteinExistence type="predicted"/>
<sequence length="157" mass="17308">MLRAHLSRRSTLLRASAAPHLSLLRWGSTAAPTTTGAGKEASLPVVHDRPAGDAGLSEVRADAYGAYAPPRHHAPSFPIAGLKGSSQSNYYMIRSSAGHPDEVAEILTAGRSDPEWKWLKFLCFFCVMSTVGTWTYGVFFPDHIKYFKDEPWSPFRN</sequence>
<dbReference type="AlphaFoldDB" id="S9TH92"/>
<evidence type="ECO:0000256" key="1">
    <source>
        <dbReference type="SAM" id="Phobius"/>
    </source>
</evidence>
<evidence type="ECO:0000313" key="3">
    <source>
        <dbReference type="Proteomes" id="UP000015354"/>
    </source>
</evidence>
<keyword evidence="1" id="KW-0812">Transmembrane</keyword>
<gene>
    <name evidence="2" type="ORF">STCU_10618</name>
</gene>
<name>S9TH92_9TRYP</name>
<organism evidence="2 3">
    <name type="scientific">Strigomonas culicis</name>
    <dbReference type="NCBI Taxonomy" id="28005"/>
    <lineage>
        <taxon>Eukaryota</taxon>
        <taxon>Discoba</taxon>
        <taxon>Euglenozoa</taxon>
        <taxon>Kinetoplastea</taxon>
        <taxon>Metakinetoplastina</taxon>
        <taxon>Trypanosomatida</taxon>
        <taxon>Trypanosomatidae</taxon>
        <taxon>Strigomonadinae</taxon>
        <taxon>Strigomonas</taxon>
    </lineage>
</organism>